<dbReference type="Pfam" id="PF00501">
    <property type="entry name" value="AMP-binding"/>
    <property type="match status" value="1"/>
</dbReference>
<dbReference type="EC" id="6.2.1.12" evidence="2"/>
<dbReference type="GO" id="GO:0016207">
    <property type="term" value="F:4-coumarate-CoA ligase activity"/>
    <property type="evidence" value="ECO:0007669"/>
    <property type="project" value="UniProtKB-EC"/>
</dbReference>
<comment type="similarity">
    <text evidence="1">Belongs to the ATP-dependent AMP-binding enzyme family.</text>
</comment>
<keyword evidence="9" id="KW-1185">Reference proteome</keyword>
<keyword evidence="3 8" id="KW-0436">Ligase</keyword>
<evidence type="ECO:0000256" key="5">
    <source>
        <dbReference type="SAM" id="Phobius"/>
    </source>
</evidence>
<proteinExistence type="inferred from homology"/>
<evidence type="ECO:0000313" key="9">
    <source>
        <dbReference type="Proteomes" id="UP000289340"/>
    </source>
</evidence>
<evidence type="ECO:0000256" key="2">
    <source>
        <dbReference type="ARBA" id="ARBA00012959"/>
    </source>
</evidence>
<evidence type="ECO:0000256" key="3">
    <source>
        <dbReference type="ARBA" id="ARBA00022598"/>
    </source>
</evidence>
<feature type="transmembrane region" description="Helical" evidence="5">
    <location>
        <begin position="73"/>
        <end position="95"/>
    </location>
</feature>
<evidence type="ECO:0000259" key="7">
    <source>
        <dbReference type="Pfam" id="PF13193"/>
    </source>
</evidence>
<dbReference type="Pfam" id="PF13193">
    <property type="entry name" value="AMP-binding_C"/>
    <property type="match status" value="1"/>
</dbReference>
<protein>
    <recommendedName>
        <fullName evidence="2">4-coumarate--CoA ligase</fullName>
        <ecNumber evidence="2">6.2.1.12</ecNumber>
    </recommendedName>
</protein>
<feature type="domain" description="AMP-binding enzyme C-terminal" evidence="7">
    <location>
        <begin position="417"/>
        <end position="484"/>
    </location>
</feature>
<dbReference type="PANTHER" id="PTHR24096:SF149">
    <property type="entry name" value="AMP-BINDING DOMAIN-CONTAINING PROTEIN-RELATED"/>
    <property type="match status" value="1"/>
</dbReference>
<dbReference type="Proteomes" id="UP000289340">
    <property type="component" value="Chromosome 9"/>
</dbReference>
<gene>
    <name evidence="8" type="ORF">D0Y65_024828</name>
</gene>
<organism evidence="8 9">
    <name type="scientific">Glycine soja</name>
    <name type="common">Wild soybean</name>
    <dbReference type="NCBI Taxonomy" id="3848"/>
    <lineage>
        <taxon>Eukaryota</taxon>
        <taxon>Viridiplantae</taxon>
        <taxon>Streptophyta</taxon>
        <taxon>Embryophyta</taxon>
        <taxon>Tracheophyta</taxon>
        <taxon>Spermatophyta</taxon>
        <taxon>Magnoliopsida</taxon>
        <taxon>eudicotyledons</taxon>
        <taxon>Gunneridae</taxon>
        <taxon>Pentapetalae</taxon>
        <taxon>rosids</taxon>
        <taxon>fabids</taxon>
        <taxon>Fabales</taxon>
        <taxon>Fabaceae</taxon>
        <taxon>Papilionoideae</taxon>
        <taxon>50 kb inversion clade</taxon>
        <taxon>NPAAA clade</taxon>
        <taxon>indigoferoid/millettioid clade</taxon>
        <taxon>Phaseoleae</taxon>
        <taxon>Glycine</taxon>
        <taxon>Glycine subgen. Soja</taxon>
    </lineage>
</organism>
<dbReference type="InterPro" id="IPR042099">
    <property type="entry name" value="ANL_N_sf"/>
</dbReference>
<dbReference type="InterPro" id="IPR025110">
    <property type="entry name" value="AMP-bd_C"/>
</dbReference>
<sequence length="498" mass="53862">MAASINCDMPLTHHPHCFSPKTGIYHSKHSPVDLPNDPFLDLLLPLVKSLASGLHRIGVSPGDVVLLLLPNSIYYPIVFLAVLYLGAVFTPLNSLSGVCEIRRQKLEPLGISVIAVPENGKGLKDGCFSCFCDLISCDFDLPKRPAIKQDDTAGILYSSGTTAVSKGASQYGLSCLRNVYLAVLPMFHVNGLSLFAVGLLSLGSTVVVMRKFDIDEVVRVIDEYKVIHFPVVPPMLTALITRANGVNGGESLVQVSSSAAPLSTGVINEFIRAFPNVDFIQGMTESTAVGTRGFNTEKFLNYSSIGLLAPNMEAKVVDWNTGAFLPPGSSGELWLRGPSIMTGYLNNEEATMSTIDKDGESVGSKFKPHPLSPPLCWFGFFLGQQINTFRSWQKCTLFGTIPVCTYKCNNIAPANLDAVLSLHPEIVDVAVTGAMDEETGEMPAALVVRKVGSVLSPKRIMDFVAELVRKVFFTDKIPRSATGKILRKQLSNCSTSKL</sequence>
<dbReference type="AlphaFoldDB" id="A0A445J415"/>
<dbReference type="InterPro" id="IPR000873">
    <property type="entry name" value="AMP-dep_synth/lig_dom"/>
</dbReference>
<dbReference type="InterPro" id="IPR045851">
    <property type="entry name" value="AMP-bd_C_sf"/>
</dbReference>
<name>A0A445J415_GLYSO</name>
<evidence type="ECO:0000256" key="4">
    <source>
        <dbReference type="ARBA" id="ARBA00034252"/>
    </source>
</evidence>
<feature type="transmembrane region" description="Helical" evidence="5">
    <location>
        <begin position="179"/>
        <end position="202"/>
    </location>
</feature>
<reference evidence="8 9" key="1">
    <citation type="submission" date="2018-09" db="EMBL/GenBank/DDBJ databases">
        <title>A high-quality reference genome of wild soybean provides a powerful tool to mine soybean genomes.</title>
        <authorList>
            <person name="Xie M."/>
            <person name="Chung C.Y.L."/>
            <person name="Li M.-W."/>
            <person name="Wong F.-L."/>
            <person name="Chan T.-F."/>
            <person name="Lam H.-M."/>
        </authorList>
    </citation>
    <scope>NUCLEOTIDE SEQUENCE [LARGE SCALE GENOMIC DNA]</scope>
    <source>
        <strain evidence="9">cv. W05</strain>
        <tissue evidence="8">Hypocotyl of etiolated seedlings</tissue>
    </source>
</reference>
<keyword evidence="5" id="KW-1133">Transmembrane helix</keyword>
<dbReference type="GO" id="GO:0006744">
    <property type="term" value="P:ubiquinone biosynthetic process"/>
    <property type="evidence" value="ECO:0007669"/>
    <property type="project" value="TreeGrafter"/>
</dbReference>
<evidence type="ECO:0000313" key="8">
    <source>
        <dbReference type="EMBL" id="RZB93126.1"/>
    </source>
</evidence>
<dbReference type="PANTHER" id="PTHR24096">
    <property type="entry name" value="LONG-CHAIN-FATTY-ACID--COA LIGASE"/>
    <property type="match status" value="1"/>
</dbReference>
<accession>A0A445J415</accession>
<evidence type="ECO:0000259" key="6">
    <source>
        <dbReference type="Pfam" id="PF00501"/>
    </source>
</evidence>
<dbReference type="Gene3D" id="3.30.300.30">
    <property type="match status" value="1"/>
</dbReference>
<comment type="catalytic activity">
    <reaction evidence="4">
        <text>(E)-4-coumarate + ATP + CoA = (E)-4-coumaroyl-CoA + AMP + diphosphate</text>
        <dbReference type="Rhea" id="RHEA:19641"/>
        <dbReference type="ChEBI" id="CHEBI:12876"/>
        <dbReference type="ChEBI" id="CHEBI:30616"/>
        <dbReference type="ChEBI" id="CHEBI:33019"/>
        <dbReference type="ChEBI" id="CHEBI:57287"/>
        <dbReference type="ChEBI" id="CHEBI:85008"/>
        <dbReference type="ChEBI" id="CHEBI:456215"/>
        <dbReference type="EC" id="6.2.1.12"/>
    </reaction>
    <physiologicalReaction direction="left-to-right" evidence="4">
        <dbReference type="Rhea" id="RHEA:19642"/>
    </physiologicalReaction>
</comment>
<dbReference type="SUPFAM" id="SSF56801">
    <property type="entry name" value="Acetyl-CoA synthetase-like"/>
    <property type="match status" value="1"/>
</dbReference>
<keyword evidence="5" id="KW-0812">Transmembrane</keyword>
<dbReference type="GO" id="GO:0005777">
    <property type="term" value="C:peroxisome"/>
    <property type="evidence" value="ECO:0007669"/>
    <property type="project" value="TreeGrafter"/>
</dbReference>
<dbReference type="Gene3D" id="3.40.50.12780">
    <property type="entry name" value="N-terminal domain of ligase-like"/>
    <property type="match status" value="1"/>
</dbReference>
<feature type="domain" description="AMP-dependent synthetase/ligase" evidence="6">
    <location>
        <begin position="47"/>
        <end position="345"/>
    </location>
</feature>
<keyword evidence="5" id="KW-0472">Membrane</keyword>
<evidence type="ECO:0000256" key="1">
    <source>
        <dbReference type="ARBA" id="ARBA00006432"/>
    </source>
</evidence>
<dbReference type="EMBL" id="QZWG01000009">
    <property type="protein sequence ID" value="RZB93126.1"/>
    <property type="molecule type" value="Genomic_DNA"/>
</dbReference>
<comment type="caution">
    <text evidence="8">The sequence shown here is derived from an EMBL/GenBank/DDBJ whole genome shotgun (WGS) entry which is preliminary data.</text>
</comment>